<organism evidence="10 11">
    <name type="scientific">Sulfobacillus acidophilus (strain ATCC 700253 / DSM 10332 / NAL)</name>
    <dbReference type="NCBI Taxonomy" id="679936"/>
    <lineage>
        <taxon>Bacteria</taxon>
        <taxon>Bacillati</taxon>
        <taxon>Bacillota</taxon>
        <taxon>Clostridia</taxon>
        <taxon>Eubacteriales</taxon>
        <taxon>Clostridiales Family XVII. Incertae Sedis</taxon>
        <taxon>Sulfobacillus</taxon>
    </lineage>
</organism>
<keyword evidence="7 8" id="KW-0804">Transcription</keyword>
<evidence type="ECO:0000256" key="2">
    <source>
        <dbReference type="ARBA" id="ARBA00022741"/>
    </source>
</evidence>
<dbReference type="Proteomes" id="UP000005439">
    <property type="component" value="Chromosome"/>
</dbReference>
<evidence type="ECO:0000256" key="1">
    <source>
        <dbReference type="ARBA" id="ARBA00022491"/>
    </source>
</evidence>
<evidence type="ECO:0000256" key="4">
    <source>
        <dbReference type="ARBA" id="ARBA00022840"/>
    </source>
</evidence>
<comment type="function">
    <text evidence="8">Negatively regulates transcription of bacterial ribonucleotide reductase nrd genes and operons by binding to NrdR-boxes.</text>
</comment>
<dbReference type="GO" id="GO:0045892">
    <property type="term" value="P:negative regulation of DNA-templated transcription"/>
    <property type="evidence" value="ECO:0007669"/>
    <property type="project" value="UniProtKB-UniRule"/>
</dbReference>
<feature type="zinc finger region" evidence="8">
    <location>
        <begin position="3"/>
        <end position="34"/>
    </location>
</feature>
<dbReference type="PATRIC" id="fig|679936.5.peg.2071"/>
<dbReference type="NCBIfam" id="TIGR00244">
    <property type="entry name" value="transcriptional regulator NrdR"/>
    <property type="match status" value="1"/>
</dbReference>
<dbReference type="KEGG" id="sap:Sulac_2009"/>
<accession>G8TS87</accession>
<evidence type="ECO:0000256" key="6">
    <source>
        <dbReference type="ARBA" id="ARBA00023125"/>
    </source>
</evidence>
<dbReference type="PROSITE" id="PS51161">
    <property type="entry name" value="ATP_CONE"/>
    <property type="match status" value="1"/>
</dbReference>
<evidence type="ECO:0000256" key="8">
    <source>
        <dbReference type="HAMAP-Rule" id="MF_00440"/>
    </source>
</evidence>
<comment type="similarity">
    <text evidence="8">Belongs to the NrdR family.</text>
</comment>
<reference evidence="11" key="1">
    <citation type="submission" date="2011-12" db="EMBL/GenBank/DDBJ databases">
        <title>The complete genome of chromosome of Sulfobacillus acidophilus DSM 10332.</title>
        <authorList>
            <person name="Lucas S."/>
            <person name="Han J."/>
            <person name="Lapidus A."/>
            <person name="Bruce D."/>
            <person name="Goodwin L."/>
            <person name="Pitluck S."/>
            <person name="Peters L."/>
            <person name="Kyrpides N."/>
            <person name="Mavromatis K."/>
            <person name="Ivanova N."/>
            <person name="Mikhailova N."/>
            <person name="Chertkov O."/>
            <person name="Saunders E."/>
            <person name="Detter J.C."/>
            <person name="Tapia R."/>
            <person name="Han C."/>
            <person name="Land M."/>
            <person name="Hauser L."/>
            <person name="Markowitz V."/>
            <person name="Cheng J.-F."/>
            <person name="Hugenholtz P."/>
            <person name="Woyke T."/>
            <person name="Wu D."/>
            <person name="Pukall R."/>
            <person name="Gehrich-Schroeter G."/>
            <person name="Schneider S."/>
            <person name="Klenk H.-P."/>
            <person name="Eisen J.A."/>
        </authorList>
    </citation>
    <scope>NUCLEOTIDE SEQUENCE [LARGE SCALE GENOMIC DNA]</scope>
    <source>
        <strain evidence="11">ATCC 700253 / DSM 10332 / NAL</strain>
    </source>
</reference>
<evidence type="ECO:0000313" key="11">
    <source>
        <dbReference type="Proteomes" id="UP000005439"/>
    </source>
</evidence>
<keyword evidence="2 8" id="KW-0547">Nucleotide-binding</keyword>
<dbReference type="InterPro" id="IPR055173">
    <property type="entry name" value="NrdR-like_N"/>
</dbReference>
<dbReference type="InterPro" id="IPR005144">
    <property type="entry name" value="ATP-cone_dom"/>
</dbReference>
<evidence type="ECO:0000259" key="9">
    <source>
        <dbReference type="PROSITE" id="PS51161"/>
    </source>
</evidence>
<proteinExistence type="inferred from homology"/>
<protein>
    <recommendedName>
        <fullName evidence="8">Transcriptional repressor NrdR</fullName>
    </recommendedName>
</protein>
<keyword evidence="5 8" id="KW-0805">Transcription regulation</keyword>
<name>G8TS87_SULAD</name>
<keyword evidence="3 8" id="KW-0862">Zinc</keyword>
<dbReference type="GO" id="GO:0003677">
    <property type="term" value="F:DNA binding"/>
    <property type="evidence" value="ECO:0007669"/>
    <property type="project" value="UniProtKB-KW"/>
</dbReference>
<reference evidence="10 11" key="2">
    <citation type="journal article" date="2012" name="Stand. Genomic Sci.">
        <title>Complete genome sequence of the moderately thermophilic mineral-sulfide-oxidizing firmicute Sulfobacillus acidophilus type strain (NAL(T)).</title>
        <authorList>
            <person name="Anderson I."/>
            <person name="Chertkov O."/>
            <person name="Chen A."/>
            <person name="Saunders E."/>
            <person name="Lapidus A."/>
            <person name="Nolan M."/>
            <person name="Lucas S."/>
            <person name="Hammon N."/>
            <person name="Deshpande S."/>
            <person name="Cheng J.F."/>
            <person name="Han C."/>
            <person name="Tapia R."/>
            <person name="Goodwin L.A."/>
            <person name="Pitluck S."/>
            <person name="Liolios K."/>
            <person name="Pagani I."/>
            <person name="Ivanova N."/>
            <person name="Mikhailova N."/>
            <person name="Pati A."/>
            <person name="Palaniappan K."/>
            <person name="Land M."/>
            <person name="Pan C."/>
            <person name="Rohde M."/>
            <person name="Pukall R."/>
            <person name="Goker M."/>
            <person name="Detter J.C."/>
            <person name="Woyke T."/>
            <person name="Bristow J."/>
            <person name="Eisen J.A."/>
            <person name="Markowitz V."/>
            <person name="Hugenholtz P."/>
            <person name="Kyrpides N.C."/>
            <person name="Klenk H.P."/>
            <person name="Mavromatis K."/>
        </authorList>
    </citation>
    <scope>NUCLEOTIDE SEQUENCE [LARGE SCALE GENOMIC DNA]</scope>
    <source>
        <strain evidence="11">ATCC 700253 / DSM 10332 / NAL</strain>
    </source>
</reference>
<evidence type="ECO:0000256" key="5">
    <source>
        <dbReference type="ARBA" id="ARBA00023015"/>
    </source>
</evidence>
<dbReference type="HAMAP" id="MF_00440">
    <property type="entry name" value="NrdR"/>
    <property type="match status" value="1"/>
</dbReference>
<evidence type="ECO:0000256" key="7">
    <source>
        <dbReference type="ARBA" id="ARBA00023163"/>
    </source>
</evidence>
<dbReference type="STRING" id="679936.Sulac_2009"/>
<keyword evidence="8" id="KW-0863">Zinc-finger</keyword>
<keyword evidence="6 8" id="KW-0238">DNA-binding</keyword>
<sequence>MRCPHCHFHDSKVLDSRPAEDGQAIRRRRECLQCHKRFTSYERVEEAPLWVVKKDGRREGFDRQKILRGLLTACEKRPIALAELEAATNAVERTIRDQGLEEVPTRVIGEAVMSRLRQLDEVAYVRFASVYRQFTDVEGFRQELERLIQAHSSPEPQ</sequence>
<keyword evidence="4 8" id="KW-0067">ATP-binding</keyword>
<keyword evidence="1 8" id="KW-0678">Repressor</keyword>
<feature type="domain" description="ATP-cone" evidence="9">
    <location>
        <begin position="49"/>
        <end position="139"/>
    </location>
</feature>
<dbReference type="HOGENOM" id="CLU_108412_0_0_9"/>
<keyword evidence="8" id="KW-0479">Metal-binding</keyword>
<dbReference type="Pfam" id="PF22811">
    <property type="entry name" value="Zn_ribbon_NrdR"/>
    <property type="match status" value="1"/>
</dbReference>
<dbReference type="GO" id="GO:0008270">
    <property type="term" value="F:zinc ion binding"/>
    <property type="evidence" value="ECO:0007669"/>
    <property type="project" value="UniProtKB-UniRule"/>
</dbReference>
<gene>
    <name evidence="8" type="primary">nrdR</name>
    <name evidence="10" type="ordered locus">Sulac_2009</name>
</gene>
<dbReference type="Pfam" id="PF03477">
    <property type="entry name" value="ATP-cone"/>
    <property type="match status" value="1"/>
</dbReference>
<dbReference type="EMBL" id="CP003179">
    <property type="protein sequence ID" value="AEW05499.1"/>
    <property type="molecule type" value="Genomic_DNA"/>
</dbReference>
<dbReference type="PANTHER" id="PTHR30455">
    <property type="entry name" value="TRANSCRIPTIONAL REPRESSOR NRDR"/>
    <property type="match status" value="1"/>
</dbReference>
<evidence type="ECO:0000313" key="10">
    <source>
        <dbReference type="EMBL" id="AEW05499.1"/>
    </source>
</evidence>
<evidence type="ECO:0000256" key="3">
    <source>
        <dbReference type="ARBA" id="ARBA00022833"/>
    </source>
</evidence>
<keyword evidence="11" id="KW-1185">Reference proteome</keyword>
<dbReference type="GO" id="GO:0005524">
    <property type="term" value="F:ATP binding"/>
    <property type="evidence" value="ECO:0007669"/>
    <property type="project" value="UniProtKB-UniRule"/>
</dbReference>
<dbReference type="AlphaFoldDB" id="G8TS87"/>
<comment type="cofactor">
    <cofactor evidence="8">
        <name>Zn(2+)</name>
        <dbReference type="ChEBI" id="CHEBI:29105"/>
    </cofactor>
    <text evidence="8">Binds 1 zinc ion.</text>
</comment>
<dbReference type="InterPro" id="IPR003796">
    <property type="entry name" value="RNR_NrdR-like"/>
</dbReference>
<dbReference type="PANTHER" id="PTHR30455:SF2">
    <property type="entry name" value="TRANSCRIPTIONAL REPRESSOR NRDR"/>
    <property type="match status" value="1"/>
</dbReference>